<feature type="transmembrane region" description="Helical" evidence="1">
    <location>
        <begin position="140"/>
        <end position="165"/>
    </location>
</feature>
<keyword evidence="1" id="KW-1133">Transmembrane helix</keyword>
<evidence type="ECO:0000313" key="3">
    <source>
        <dbReference type="Proteomes" id="UP000654279"/>
    </source>
</evidence>
<feature type="transmembrane region" description="Helical" evidence="1">
    <location>
        <begin position="235"/>
        <end position="256"/>
    </location>
</feature>
<feature type="transmembrane region" description="Helical" evidence="1">
    <location>
        <begin position="177"/>
        <end position="196"/>
    </location>
</feature>
<comment type="caution">
    <text evidence="2">The sequence shown here is derived from an EMBL/GenBank/DDBJ whole genome shotgun (WGS) entry which is preliminary data.</text>
</comment>
<dbReference type="AlphaFoldDB" id="A0A926CYP3"/>
<proteinExistence type="predicted"/>
<name>A0A926CYP3_9FIRM</name>
<accession>A0A926CYP3</accession>
<evidence type="ECO:0000256" key="1">
    <source>
        <dbReference type="SAM" id="Phobius"/>
    </source>
</evidence>
<keyword evidence="1" id="KW-0812">Transmembrane</keyword>
<reference evidence="2" key="1">
    <citation type="submission" date="2020-08" db="EMBL/GenBank/DDBJ databases">
        <title>Genome public.</title>
        <authorList>
            <person name="Liu C."/>
            <person name="Sun Q."/>
        </authorList>
    </citation>
    <scope>NUCLEOTIDE SEQUENCE</scope>
    <source>
        <strain evidence="2">NSJ-44</strain>
    </source>
</reference>
<feature type="transmembrane region" description="Helical" evidence="1">
    <location>
        <begin position="58"/>
        <end position="78"/>
    </location>
</feature>
<gene>
    <name evidence="2" type="ORF">H8699_00910</name>
</gene>
<sequence>MKALFYLLGTRIKNQFKLLLHSPGRLIGVGAMLALLIFMMTGAATGEAAEEYRDVSEVYAMAAALYAVIFVMNARNGFNKGASLFSMADVNLVFVSPIKPKRALLYGLIQQLGTALLLGFFLLFQYGWLYNSYGIPVGALVVILLGYAFTVFCAQLVSMALYTLTAGNPRRKRQVKAVFYGVIGAFALYLFIRLYAGRADLLGAGVSALNGPVLSAFPVAGWLAAAVRGALTGQLMPLLVGAGATVLLVGGIILYIEKARADFYEDVLQATELAFSAAQASKEGRIGEAAPGAVHVGKSGISRGMGASVFYEKHKIENRRARKFIVDSASLTFILVTVAMAVFMREAGILAVFAFGTYMQMFSVSLGRWVKELTRPFIYLVPEPPFKKLLYCIKESVPRMVAEAVVIFIPVGLILGTGPIEVLFCILARLSFGLLFTAGNILVERCLSGLTLKPLILMAYFLSLLVLSAPGIIAGLLLNMAVAGALGDLPILLGMAAVNTLVGLLVIFLCRNMLTYAELNNR</sequence>
<keyword evidence="1" id="KW-0472">Membrane</keyword>
<feature type="transmembrane region" description="Helical" evidence="1">
    <location>
        <begin position="455"/>
        <end position="477"/>
    </location>
</feature>
<feature type="transmembrane region" description="Helical" evidence="1">
    <location>
        <begin position="104"/>
        <end position="128"/>
    </location>
</feature>
<feature type="transmembrane region" description="Helical" evidence="1">
    <location>
        <begin position="349"/>
        <end position="370"/>
    </location>
</feature>
<dbReference type="Pfam" id="PF16962">
    <property type="entry name" value="ABC_export"/>
    <property type="match status" value="1"/>
</dbReference>
<dbReference type="RefSeq" id="WP_249284061.1">
    <property type="nucleotide sequence ID" value="NZ_JACRSO010000001.1"/>
</dbReference>
<feature type="transmembrane region" description="Helical" evidence="1">
    <location>
        <begin position="324"/>
        <end position="343"/>
    </location>
</feature>
<organism evidence="2 3">
    <name type="scientific">Luoshenia tenuis</name>
    <dbReference type="NCBI Taxonomy" id="2763654"/>
    <lineage>
        <taxon>Bacteria</taxon>
        <taxon>Bacillati</taxon>
        <taxon>Bacillota</taxon>
        <taxon>Clostridia</taxon>
        <taxon>Christensenellales</taxon>
        <taxon>Christensenellaceae</taxon>
        <taxon>Luoshenia</taxon>
    </lineage>
</organism>
<dbReference type="InterPro" id="IPR031584">
    <property type="entry name" value="Put_ABC_export"/>
</dbReference>
<evidence type="ECO:0000313" key="2">
    <source>
        <dbReference type="EMBL" id="MBC8527998.1"/>
    </source>
</evidence>
<feature type="transmembrane region" description="Helical" evidence="1">
    <location>
        <begin position="421"/>
        <end position="443"/>
    </location>
</feature>
<feature type="transmembrane region" description="Helical" evidence="1">
    <location>
        <begin position="397"/>
        <end position="415"/>
    </location>
</feature>
<protein>
    <submittedName>
        <fullName evidence="2">ABC exporter domain-containing protein</fullName>
    </submittedName>
</protein>
<dbReference type="EMBL" id="JACRSO010000001">
    <property type="protein sequence ID" value="MBC8527998.1"/>
    <property type="molecule type" value="Genomic_DNA"/>
</dbReference>
<dbReference type="Proteomes" id="UP000654279">
    <property type="component" value="Unassembled WGS sequence"/>
</dbReference>
<feature type="transmembrane region" description="Helical" evidence="1">
    <location>
        <begin position="489"/>
        <end position="510"/>
    </location>
</feature>
<keyword evidence="3" id="KW-1185">Reference proteome</keyword>